<evidence type="ECO:0000256" key="3">
    <source>
        <dbReference type="ARBA" id="ARBA00023315"/>
    </source>
</evidence>
<evidence type="ECO:0000313" key="15">
    <source>
        <dbReference type="Proteomes" id="UP000284767"/>
    </source>
</evidence>
<dbReference type="AlphaFoldDB" id="A0A071L504"/>
<dbReference type="PANTHER" id="PTHR10434:SF40">
    <property type="entry name" value="1-ACYL-SN-GLYCEROL-3-PHOSPHATE ACYLTRANSFERASE"/>
    <property type="match status" value="1"/>
</dbReference>
<dbReference type="PANTHER" id="PTHR10434">
    <property type="entry name" value="1-ACYL-SN-GLYCEROL-3-PHOSPHATE ACYLTRANSFERASE"/>
    <property type="match status" value="1"/>
</dbReference>
<reference evidence="10 14" key="5">
    <citation type="submission" date="2018-07" db="EMBL/GenBank/DDBJ databases">
        <title>Mechanisms of high-level aminoglycoside resistance among Gram-negative pathogens in Brazil.</title>
        <authorList>
            <person name="Ballaben A.S."/>
            <person name="Darini A.L.C."/>
            <person name="Doi Y."/>
        </authorList>
    </citation>
    <scope>NUCLEOTIDE SEQUENCE [LARGE SCALE GENOMIC DNA]</scope>
    <source>
        <strain evidence="10 14">B2-305</strain>
    </source>
</reference>
<evidence type="ECO:0000259" key="5">
    <source>
        <dbReference type="SMART" id="SM00563"/>
    </source>
</evidence>
<dbReference type="GO" id="GO:0003841">
    <property type="term" value="F:1-acylglycerol-3-phosphate O-acyltransferase activity"/>
    <property type="evidence" value="ECO:0007669"/>
    <property type="project" value="UniProtKB-EC"/>
</dbReference>
<keyword evidence="4" id="KW-0812">Transmembrane</keyword>
<reference evidence="7 16" key="7">
    <citation type="submission" date="2019-11" db="EMBL/GenBank/DDBJ databases">
        <title>Genomes of ocular Pseudomonas aeruginosa isolates.</title>
        <authorList>
            <person name="Khan M."/>
            <person name="Rice S.A."/>
            <person name="Willcox M.D.P."/>
            <person name="Stapleton F."/>
        </authorList>
    </citation>
    <scope>NUCLEOTIDE SEQUENCE [LARGE SCALE GENOMIC DNA]</scope>
    <source>
        <strain evidence="7 16">PA221</strain>
    </source>
</reference>
<reference evidence="8" key="8">
    <citation type="submission" date="2020-01" db="EMBL/GenBank/DDBJ databases">
        <title>Bacteria Cultured from War Wounds Associated with the Conflict in Eastern Ukraine.</title>
        <authorList>
            <person name="Snesrud E."/>
            <person name="Galac M.R."/>
            <person name="Mc Gann P."/>
            <person name="Valentine K."/>
            <person name="Viacheslav K."/>
        </authorList>
    </citation>
    <scope>NUCLEOTIDE SEQUENCE</scope>
    <source>
        <strain evidence="8">VNMU148</strain>
    </source>
</reference>
<evidence type="ECO:0000313" key="9">
    <source>
        <dbReference type="EMBL" id="OTI61220.1"/>
    </source>
</evidence>
<dbReference type="CDD" id="cd07989">
    <property type="entry name" value="LPLAT_AGPAT-like"/>
    <property type="match status" value="1"/>
</dbReference>
<evidence type="ECO:0000313" key="6">
    <source>
        <dbReference type="EMBL" id="CRO91526.1"/>
    </source>
</evidence>
<protein>
    <submittedName>
        <fullName evidence="6">1-acyl-sn-glycerol-3-phosphate acyltransferase</fullName>
        <ecNumber evidence="6">2.3.1.51</ecNumber>
    </submittedName>
    <submittedName>
        <fullName evidence="9">Lysophosphatidic acid acyltransferase</fullName>
    </submittedName>
</protein>
<evidence type="ECO:0000256" key="1">
    <source>
        <dbReference type="ARBA" id="ARBA00005189"/>
    </source>
</evidence>
<evidence type="ECO:0000256" key="4">
    <source>
        <dbReference type="SAM" id="Phobius"/>
    </source>
</evidence>
<dbReference type="Proteomes" id="UP000433532">
    <property type="component" value="Unassembled WGS sequence"/>
</dbReference>
<dbReference type="EMBL" id="QORE01000030">
    <property type="protein sequence ID" value="RCI76473.1"/>
    <property type="molecule type" value="Genomic_DNA"/>
</dbReference>
<evidence type="ECO:0000313" key="12">
    <source>
        <dbReference type="Proteomes" id="UP000045039"/>
    </source>
</evidence>
<dbReference type="EMBL" id="CVVU01000199">
    <property type="protein sequence ID" value="CRO91526.1"/>
    <property type="molecule type" value="Genomic_DNA"/>
</dbReference>
<dbReference type="Proteomes" id="UP000284767">
    <property type="component" value="Unassembled WGS sequence"/>
</dbReference>
<evidence type="ECO:0000313" key="13">
    <source>
        <dbReference type="Proteomes" id="UP000194857"/>
    </source>
</evidence>
<dbReference type="SUPFAM" id="SSF69593">
    <property type="entry name" value="Glycerol-3-phosphate (1)-acyltransferase"/>
    <property type="match status" value="1"/>
</dbReference>
<comment type="caution">
    <text evidence="6">The sequence shown here is derived from an EMBL/GenBank/DDBJ whole genome shotgun (WGS) entry which is preliminary data.</text>
</comment>
<feature type="transmembrane region" description="Helical" evidence="4">
    <location>
        <begin position="12"/>
        <end position="34"/>
    </location>
</feature>
<evidence type="ECO:0000313" key="7">
    <source>
        <dbReference type="EMBL" id="MUI37780.1"/>
    </source>
</evidence>
<dbReference type="OMA" id="MPRPLCY"/>
<feature type="domain" description="Phospholipid/glycerol acyltransferase" evidence="5">
    <location>
        <begin position="76"/>
        <end position="190"/>
    </location>
</feature>
<dbReference type="Proteomes" id="UP000194857">
    <property type="component" value="Unassembled WGS sequence"/>
</dbReference>
<organism evidence="6 12">
    <name type="scientific">Pseudomonas aeruginosa</name>
    <dbReference type="NCBI Taxonomy" id="287"/>
    <lineage>
        <taxon>Bacteria</taxon>
        <taxon>Pseudomonadati</taxon>
        <taxon>Pseudomonadota</taxon>
        <taxon>Gammaproteobacteria</taxon>
        <taxon>Pseudomonadales</taxon>
        <taxon>Pseudomonadaceae</taxon>
        <taxon>Pseudomonas</taxon>
    </lineage>
</organism>
<dbReference type="EMBL" id="WXZT01000018">
    <property type="protein sequence ID" value="MZZ15370.1"/>
    <property type="molecule type" value="Genomic_DNA"/>
</dbReference>
<dbReference type="Proteomes" id="UP000644192">
    <property type="component" value="Unassembled WGS sequence"/>
</dbReference>
<dbReference type="RefSeq" id="WP_003100265.1">
    <property type="nucleotide sequence ID" value="NZ_AP014839.1"/>
</dbReference>
<dbReference type="SMR" id="A0A071L504"/>
<keyword evidence="4" id="KW-1133">Transmembrane helix</keyword>
<reference evidence="12" key="2">
    <citation type="submission" date="2015-06" db="EMBL/GenBank/DDBJ databases">
        <authorList>
            <person name="Radhakrishnan Rajesh"/>
            <person name="Underwood Anthony"/>
            <person name="Al-Shahib Ali"/>
        </authorList>
    </citation>
    <scope>NUCLEOTIDE SEQUENCE [LARGE SCALE GENOMIC DNA]</scope>
    <source>
        <strain evidence="12">P19_London_7_VIM_2_05_10</strain>
    </source>
</reference>
<comment type="pathway">
    <text evidence="1">Lipid metabolism.</text>
</comment>
<keyword evidence="2 6" id="KW-0808">Transferase</keyword>
<sequence>MSTVQAIRTVLFYLLLSASAFVWGTLSFFIAPILPFRARYRFVVQNWCRFAIWLTRVVAGIRYEVRGLENIPEKPCVILSKHQSTWETFFLSGFFEPLSQVLKRELLYVPFFGWALALLKPIAIDRSQPKLALKQLAKQGDECLKKGAWVLIFPEGTRIPVGQMGKFSRGGTALAVNAGLPVLPIAHNAGQYWPKAGWAKYPGTIQVVIGPAMHAEGEGPRAIAELNQRAEAWVSETMAEISPIQQRVSHPEPSVVS</sequence>
<evidence type="ECO:0000313" key="10">
    <source>
        <dbReference type="EMBL" id="RCI76473.1"/>
    </source>
</evidence>
<gene>
    <name evidence="6" type="primary">plsC</name>
    <name evidence="9" type="ORF">CAZ10_15175</name>
    <name evidence="10" type="ORF">DT376_02175</name>
    <name evidence="7" type="ORF">GNQ48_22510</name>
    <name evidence="8" type="ORF">GUL26_24240</name>
    <name evidence="11" type="ORF">IPC1295_21535</name>
    <name evidence="6" type="ORF">PAERUG_P19_London_7_VIM_2_05_10_02851</name>
</gene>
<evidence type="ECO:0000313" key="8">
    <source>
        <dbReference type="EMBL" id="MZZ15370.1"/>
    </source>
</evidence>
<dbReference type="EMBL" id="WOAD01000022">
    <property type="protein sequence ID" value="MUI37780.1"/>
    <property type="molecule type" value="Genomic_DNA"/>
</dbReference>
<reference evidence="9 13" key="3">
    <citation type="submission" date="2017-05" db="EMBL/GenBank/DDBJ databases">
        <authorList>
            <person name="Song R."/>
            <person name="Chenine A.L."/>
            <person name="Ruprecht R.M."/>
        </authorList>
    </citation>
    <scope>NUCLEOTIDE SEQUENCE [LARGE SCALE GENOMIC DNA]</scope>
    <source>
        <strain evidence="9 13">S567_C10_BS</strain>
    </source>
</reference>
<evidence type="ECO:0000313" key="11">
    <source>
        <dbReference type="EMBL" id="RPM11599.1"/>
    </source>
</evidence>
<reference evidence="11 15" key="4">
    <citation type="submission" date="2017-08" db="EMBL/GenBank/DDBJ databases">
        <authorList>
            <person name="Feschi L."/>
            <person name="Jeukens J."/>
            <person name="Emond-Rheault J.-G."/>
            <person name="Kukavica-Ibrulj I."/>
            <person name="Boyle B."/>
            <person name="Levesque R.C."/>
        </authorList>
    </citation>
    <scope>NUCLEOTIDE SEQUENCE [LARGE SCALE GENOMIC DNA]</scope>
    <source>
        <strain evidence="11 15">PA-W36</strain>
    </source>
</reference>
<dbReference type="EMBL" id="NFFZ01000007">
    <property type="protein sequence ID" value="OTI61220.1"/>
    <property type="molecule type" value="Genomic_DNA"/>
</dbReference>
<dbReference type="EMBL" id="NSNE01000013">
    <property type="protein sequence ID" value="RPM11599.1"/>
    <property type="molecule type" value="Genomic_DNA"/>
</dbReference>
<reference evidence="6" key="1">
    <citation type="submission" date="2015-06" db="EMBL/GenBank/DDBJ databases">
        <authorList>
            <person name="Radhakrishnan R."/>
            <person name="Underwood A."/>
            <person name="Al-Shahib A."/>
        </authorList>
    </citation>
    <scope>NUCLEOTIDE SEQUENCE</scope>
    <source>
        <strain evidence="6">P19_London_7_VIM_2_05_10</strain>
    </source>
</reference>
<evidence type="ECO:0000256" key="2">
    <source>
        <dbReference type="ARBA" id="ARBA00022679"/>
    </source>
</evidence>
<dbReference type="Proteomes" id="UP000253594">
    <property type="component" value="Unassembled WGS sequence"/>
</dbReference>
<accession>A0A071L504</accession>
<keyword evidence="3 6" id="KW-0012">Acyltransferase</keyword>
<proteinExistence type="predicted"/>
<dbReference type="GO" id="GO:0006654">
    <property type="term" value="P:phosphatidic acid biosynthetic process"/>
    <property type="evidence" value="ECO:0007669"/>
    <property type="project" value="TreeGrafter"/>
</dbReference>
<reference evidence="11 15" key="6">
    <citation type="submission" date="2019-01" db="EMBL/GenBank/DDBJ databases">
        <title>The Pseudomonas aeruginosa pan-genome provides new insights on its population structure, horizontal gene transfer and pathogenicity.</title>
        <authorList>
            <person name="Freschi L."/>
            <person name="Vincent A.T."/>
            <person name="Jeukens J."/>
            <person name="Emond-Rheault J.-G."/>
            <person name="Kukavica-Ibrulj I."/>
            <person name="Dupont M.-J."/>
            <person name="Charette S.J."/>
            <person name="Boyle B."/>
            <person name="Levesque R.C."/>
        </authorList>
    </citation>
    <scope>NUCLEOTIDE SEQUENCE [LARGE SCALE GENOMIC DNA]</scope>
    <source>
        <strain evidence="11 15">PA-W36</strain>
    </source>
</reference>
<evidence type="ECO:0000313" key="14">
    <source>
        <dbReference type="Proteomes" id="UP000253594"/>
    </source>
</evidence>
<evidence type="ECO:0000313" key="16">
    <source>
        <dbReference type="Proteomes" id="UP000433532"/>
    </source>
</evidence>
<dbReference type="eggNOG" id="COG0204">
    <property type="taxonomic scope" value="Bacteria"/>
</dbReference>
<dbReference type="InterPro" id="IPR002123">
    <property type="entry name" value="Plipid/glycerol_acylTrfase"/>
</dbReference>
<keyword evidence="4" id="KW-0472">Membrane</keyword>
<dbReference type="Pfam" id="PF01553">
    <property type="entry name" value="Acyltransferase"/>
    <property type="match status" value="1"/>
</dbReference>
<accession>A0A1S1BY37</accession>
<dbReference type="SMART" id="SM00563">
    <property type="entry name" value="PlsC"/>
    <property type="match status" value="1"/>
</dbReference>
<dbReference type="EC" id="2.3.1.51" evidence="6"/>
<dbReference type="Proteomes" id="UP000045039">
    <property type="component" value="Unassembled WGS sequence"/>
</dbReference>
<name>A0A071L504_PSEAI</name>